<feature type="transmembrane region" description="Helical" evidence="1">
    <location>
        <begin position="12"/>
        <end position="29"/>
    </location>
</feature>
<proteinExistence type="predicted"/>
<dbReference type="OrthoDB" id="7391238at2"/>
<accession>A0A844YU66</accession>
<gene>
    <name evidence="2" type="ORF">GRI99_09535</name>
</gene>
<evidence type="ECO:0000313" key="2">
    <source>
        <dbReference type="EMBL" id="MXO71875.1"/>
    </source>
</evidence>
<reference evidence="2 3" key="1">
    <citation type="submission" date="2019-12" db="EMBL/GenBank/DDBJ databases">
        <title>Genomic-based taxomic classification of the family Erythrobacteraceae.</title>
        <authorList>
            <person name="Xu L."/>
        </authorList>
    </citation>
    <scope>NUCLEOTIDE SEQUENCE [LARGE SCALE GENOMIC DNA]</scope>
    <source>
        <strain evidence="2 3">M0322</strain>
    </source>
</reference>
<dbReference type="RefSeq" id="WP_160771811.1">
    <property type="nucleotide sequence ID" value="NZ_WTYV01000003.1"/>
</dbReference>
<dbReference type="EMBL" id="WTYV01000003">
    <property type="protein sequence ID" value="MXO71875.1"/>
    <property type="molecule type" value="Genomic_DNA"/>
</dbReference>
<dbReference type="AlphaFoldDB" id="A0A844YU66"/>
<feature type="transmembrane region" description="Helical" evidence="1">
    <location>
        <begin position="117"/>
        <end position="139"/>
    </location>
</feature>
<dbReference type="Proteomes" id="UP000466966">
    <property type="component" value="Unassembled WGS sequence"/>
</dbReference>
<comment type="caution">
    <text evidence="2">The sequence shown here is derived from an EMBL/GenBank/DDBJ whole genome shotgun (WGS) entry which is preliminary data.</text>
</comment>
<keyword evidence="3" id="KW-1185">Reference proteome</keyword>
<name>A0A844YU66_9SPHN</name>
<keyword evidence="1" id="KW-0812">Transmembrane</keyword>
<evidence type="ECO:0000313" key="3">
    <source>
        <dbReference type="Proteomes" id="UP000466966"/>
    </source>
</evidence>
<feature type="transmembrane region" description="Helical" evidence="1">
    <location>
        <begin position="88"/>
        <end position="105"/>
    </location>
</feature>
<protein>
    <submittedName>
        <fullName evidence="2">Uncharacterized protein</fullName>
    </submittedName>
</protein>
<sequence>MIHTLLVEYRAYIQYLIIFALTAYAFARGAGPEKQAGAILSAMVVVFLVYHNLAGRSGVYDKIDLGLMAIDLVVLVLLMRLAIRANRIYPLWMLAAQLIATLMHLGRELDSQVPPIAYFLLVHAPSYIQVLAFSAGLVAHRRRTQIYGTYRSWRES</sequence>
<keyword evidence="1" id="KW-0472">Membrane</keyword>
<feature type="transmembrane region" description="Helical" evidence="1">
    <location>
        <begin position="65"/>
        <end position="83"/>
    </location>
</feature>
<evidence type="ECO:0000256" key="1">
    <source>
        <dbReference type="SAM" id="Phobius"/>
    </source>
</evidence>
<organism evidence="2 3">
    <name type="scientific">Alteraurantiacibacter buctensis</name>
    <dbReference type="NCBI Taxonomy" id="1503981"/>
    <lineage>
        <taxon>Bacteria</taxon>
        <taxon>Pseudomonadati</taxon>
        <taxon>Pseudomonadota</taxon>
        <taxon>Alphaproteobacteria</taxon>
        <taxon>Sphingomonadales</taxon>
        <taxon>Erythrobacteraceae</taxon>
        <taxon>Alteraurantiacibacter</taxon>
    </lineage>
</organism>
<feature type="transmembrane region" description="Helical" evidence="1">
    <location>
        <begin position="36"/>
        <end position="53"/>
    </location>
</feature>
<keyword evidence="1" id="KW-1133">Transmembrane helix</keyword>